<proteinExistence type="predicted"/>
<gene>
    <name evidence="4" type="ORF">CEUTPL_LOCUS5271</name>
</gene>
<dbReference type="Proteomes" id="UP001152799">
    <property type="component" value="Chromosome 2"/>
</dbReference>
<accession>A0A9N9MM93</accession>
<dbReference type="Gene3D" id="3.30.160.60">
    <property type="entry name" value="Classic Zinc Finger"/>
    <property type="match status" value="1"/>
</dbReference>
<organism evidence="4 5">
    <name type="scientific">Ceutorhynchus assimilis</name>
    <name type="common">cabbage seed weevil</name>
    <dbReference type="NCBI Taxonomy" id="467358"/>
    <lineage>
        <taxon>Eukaryota</taxon>
        <taxon>Metazoa</taxon>
        <taxon>Ecdysozoa</taxon>
        <taxon>Arthropoda</taxon>
        <taxon>Hexapoda</taxon>
        <taxon>Insecta</taxon>
        <taxon>Pterygota</taxon>
        <taxon>Neoptera</taxon>
        <taxon>Endopterygota</taxon>
        <taxon>Coleoptera</taxon>
        <taxon>Polyphaga</taxon>
        <taxon>Cucujiformia</taxon>
        <taxon>Curculionidae</taxon>
        <taxon>Ceutorhynchinae</taxon>
        <taxon>Ceutorhynchus</taxon>
    </lineage>
</organism>
<dbReference type="PROSITE" id="PS00028">
    <property type="entry name" value="ZINC_FINGER_C2H2_1"/>
    <property type="match status" value="2"/>
</dbReference>
<keyword evidence="1" id="KW-0479">Metal-binding</keyword>
<dbReference type="PROSITE" id="PS50157">
    <property type="entry name" value="ZINC_FINGER_C2H2_2"/>
    <property type="match status" value="2"/>
</dbReference>
<feature type="domain" description="C2H2-type" evidence="3">
    <location>
        <begin position="79"/>
        <end position="107"/>
    </location>
</feature>
<feature type="compositionally biased region" description="Polar residues" evidence="2">
    <location>
        <begin position="48"/>
        <end position="65"/>
    </location>
</feature>
<feature type="region of interest" description="Disordered" evidence="2">
    <location>
        <begin position="101"/>
        <end position="123"/>
    </location>
</feature>
<dbReference type="InterPro" id="IPR013087">
    <property type="entry name" value="Znf_C2H2_type"/>
</dbReference>
<keyword evidence="1" id="KW-0863">Zinc-finger</keyword>
<evidence type="ECO:0000256" key="2">
    <source>
        <dbReference type="SAM" id="MobiDB-lite"/>
    </source>
</evidence>
<dbReference type="EMBL" id="OU892278">
    <property type="protein sequence ID" value="CAG9764637.1"/>
    <property type="molecule type" value="Genomic_DNA"/>
</dbReference>
<protein>
    <recommendedName>
        <fullName evidence="3">C2H2-type domain-containing protein</fullName>
    </recommendedName>
</protein>
<dbReference type="SMART" id="SM00355">
    <property type="entry name" value="ZnF_C2H2"/>
    <property type="match status" value="2"/>
</dbReference>
<sequence length="523" mass="59634">MSEVSLDSQESTFSNYNVPKYPQDNKFSNYIKFWKILPQDLRDAGPSNDRNQQFSLDFSDNLSQTSPASRSILEKDKQFFCSSCEKWFKSLRGLNIHKSKSHSFQKQRQVNDNISSANSQQKSSLKNKSVEIQCNFCNKRFKTQKGINQHVTIKHVNASTNNTNEHNILDSFSINSLLTKLKSSTSVIKRIPKGARTCISEELASVLNTCVKENSLKSWFHLLIFSYIVLKVPDKCTANRNKSLTSLVKDNLAIWQNLTTLPLDQLNDYLRRNNKPPQIKKVNHPQKDNQLSKKIEGKMAEGDIKGAIRCGWDVFWAQRIKMSKKHITAEQKSNLVDFLKDHPQMYRGKFTPTYTHAHSKALWTELGNELNALPNGANKDWIHWRKLDHGMETDVETEVKLQSDDVTAVEPELLVGVAQAKTSSIPTTPSTVQTRAAAGPSTSGSGKRTNKTMRLTESIKNNKRFLQVTEEGMKQTNNYQEEKLKLLKSYYEQKINIENKKVKVLGDISNGIDNISKYINELI</sequence>
<dbReference type="OrthoDB" id="7543230at2759"/>
<dbReference type="AlphaFoldDB" id="A0A9N9MM93"/>
<feature type="region of interest" description="Disordered" evidence="2">
    <location>
        <begin position="44"/>
        <end position="65"/>
    </location>
</feature>
<dbReference type="GO" id="GO:0008270">
    <property type="term" value="F:zinc ion binding"/>
    <property type="evidence" value="ECO:0007669"/>
    <property type="project" value="UniProtKB-KW"/>
</dbReference>
<feature type="domain" description="C2H2-type" evidence="3">
    <location>
        <begin position="132"/>
        <end position="160"/>
    </location>
</feature>
<keyword evidence="1" id="KW-0862">Zinc</keyword>
<name>A0A9N9MM93_9CUCU</name>
<feature type="region of interest" description="Disordered" evidence="2">
    <location>
        <begin position="424"/>
        <end position="451"/>
    </location>
</feature>
<keyword evidence="5" id="KW-1185">Reference proteome</keyword>
<evidence type="ECO:0000313" key="4">
    <source>
        <dbReference type="EMBL" id="CAG9764637.1"/>
    </source>
</evidence>
<evidence type="ECO:0000256" key="1">
    <source>
        <dbReference type="PROSITE-ProRule" id="PRU00042"/>
    </source>
</evidence>
<evidence type="ECO:0000259" key="3">
    <source>
        <dbReference type="PROSITE" id="PS50157"/>
    </source>
</evidence>
<reference evidence="4" key="1">
    <citation type="submission" date="2022-01" db="EMBL/GenBank/DDBJ databases">
        <authorList>
            <person name="King R."/>
        </authorList>
    </citation>
    <scope>NUCLEOTIDE SEQUENCE</scope>
</reference>
<evidence type="ECO:0000313" key="5">
    <source>
        <dbReference type="Proteomes" id="UP001152799"/>
    </source>
</evidence>